<dbReference type="InterPro" id="IPR015943">
    <property type="entry name" value="WD40/YVTN_repeat-like_dom_sf"/>
</dbReference>
<feature type="repeat" description="WD" evidence="5">
    <location>
        <begin position="612"/>
        <end position="643"/>
    </location>
</feature>
<dbReference type="GO" id="GO:0034511">
    <property type="term" value="F:U3 snoRNA binding"/>
    <property type="evidence" value="ECO:0007669"/>
    <property type="project" value="TreeGrafter"/>
</dbReference>
<evidence type="ECO:0000313" key="7">
    <source>
        <dbReference type="EMBL" id="KAJ3216635.1"/>
    </source>
</evidence>
<dbReference type="InterPro" id="IPR019775">
    <property type="entry name" value="WD40_repeat_CS"/>
</dbReference>
<feature type="repeat" description="WD" evidence="5">
    <location>
        <begin position="528"/>
        <end position="569"/>
    </location>
</feature>
<protein>
    <submittedName>
        <fullName evidence="7">Transducin (Beta)-like 3</fullName>
    </submittedName>
</protein>
<feature type="repeat" description="WD" evidence="5">
    <location>
        <begin position="189"/>
        <end position="230"/>
    </location>
</feature>
<dbReference type="PROSITE" id="PS50082">
    <property type="entry name" value="WD_REPEATS_2"/>
    <property type="match status" value="9"/>
</dbReference>
<dbReference type="GO" id="GO:0032040">
    <property type="term" value="C:small-subunit processome"/>
    <property type="evidence" value="ECO:0007669"/>
    <property type="project" value="InterPro"/>
</dbReference>
<dbReference type="Gene3D" id="2.130.10.10">
    <property type="entry name" value="YVTN repeat-like/Quinoprotein amine dehydrogenase"/>
    <property type="match status" value="4"/>
</dbReference>
<dbReference type="SUPFAM" id="SSF50978">
    <property type="entry name" value="WD40 repeat-like"/>
    <property type="match status" value="2"/>
</dbReference>
<dbReference type="InterPro" id="IPR020472">
    <property type="entry name" value="WD40_PAC1"/>
</dbReference>
<comment type="subcellular location">
    <subcellularLocation>
        <location evidence="1">Nucleus</location>
        <location evidence="1">Nucleolus</location>
    </subcellularLocation>
</comment>
<dbReference type="GO" id="GO:0000480">
    <property type="term" value="P:endonucleolytic cleavage in 5'-ETS of tricistronic rRNA transcript (SSU-rRNA, 5.8S rRNA, LSU-rRNA)"/>
    <property type="evidence" value="ECO:0007669"/>
    <property type="project" value="TreeGrafter"/>
</dbReference>
<evidence type="ECO:0000256" key="3">
    <source>
        <dbReference type="ARBA" id="ARBA00022737"/>
    </source>
</evidence>
<evidence type="ECO:0000256" key="1">
    <source>
        <dbReference type="ARBA" id="ARBA00004604"/>
    </source>
</evidence>
<dbReference type="SMART" id="SM00320">
    <property type="entry name" value="WD40"/>
    <property type="match status" value="12"/>
</dbReference>
<evidence type="ECO:0000313" key="8">
    <source>
        <dbReference type="Proteomes" id="UP001211065"/>
    </source>
</evidence>
<feature type="repeat" description="WD" evidence="5">
    <location>
        <begin position="486"/>
        <end position="527"/>
    </location>
</feature>
<name>A0AAD5XZF0_9FUNG</name>
<dbReference type="PRINTS" id="PR00320">
    <property type="entry name" value="GPROTEINBRPT"/>
</dbReference>
<comment type="caution">
    <text evidence="7">The sequence shown here is derived from an EMBL/GenBank/DDBJ whole genome shotgun (WGS) entry which is preliminary data.</text>
</comment>
<reference evidence="7" key="1">
    <citation type="submission" date="2020-05" db="EMBL/GenBank/DDBJ databases">
        <title>Phylogenomic resolution of chytrid fungi.</title>
        <authorList>
            <person name="Stajich J.E."/>
            <person name="Amses K."/>
            <person name="Simmons R."/>
            <person name="Seto K."/>
            <person name="Myers J."/>
            <person name="Bonds A."/>
            <person name="Quandt C.A."/>
            <person name="Barry K."/>
            <person name="Liu P."/>
            <person name="Grigoriev I."/>
            <person name="Longcore J.E."/>
            <person name="James T.Y."/>
        </authorList>
    </citation>
    <scope>NUCLEOTIDE SEQUENCE</scope>
    <source>
        <strain evidence="7">JEL0476</strain>
    </source>
</reference>
<feature type="repeat" description="WD" evidence="5">
    <location>
        <begin position="425"/>
        <end position="467"/>
    </location>
</feature>
<dbReference type="PANTHER" id="PTHR19854:SF15">
    <property type="entry name" value="TRANSDUCIN BETA-LIKE PROTEIN 3"/>
    <property type="match status" value="1"/>
</dbReference>
<keyword evidence="3" id="KW-0677">Repeat</keyword>
<evidence type="ECO:0000256" key="4">
    <source>
        <dbReference type="ARBA" id="ARBA00023242"/>
    </source>
</evidence>
<dbReference type="Pfam" id="PF08625">
    <property type="entry name" value="Utp13"/>
    <property type="match status" value="1"/>
</dbReference>
<evidence type="ECO:0000256" key="5">
    <source>
        <dbReference type="PROSITE-ProRule" id="PRU00221"/>
    </source>
</evidence>
<keyword evidence="2 5" id="KW-0853">WD repeat</keyword>
<dbReference type="CDD" id="cd00200">
    <property type="entry name" value="WD40"/>
    <property type="match status" value="2"/>
</dbReference>
<dbReference type="PROSITE" id="PS50294">
    <property type="entry name" value="WD_REPEATS_REGION"/>
    <property type="match status" value="8"/>
</dbReference>
<dbReference type="GO" id="GO:0030686">
    <property type="term" value="C:90S preribosome"/>
    <property type="evidence" value="ECO:0007669"/>
    <property type="project" value="TreeGrafter"/>
</dbReference>
<sequence>MHLKKSYKLTSNIEPFFTGGRVQLDSTNNKLYSTINTNVAILNWENGQTIEKIDPDADDVTCLTLSSDKKTLVVATRSLLLLVYNLEKSLKNPTHSFKAHVAPVLAMDWDPSSTLMATGSADSTVKVWDMNNLFCTHNFKGHGGILTCLKFKKINKNSTNPNELLLFSSDENGLIKVWDLITKSCLNTLDAHVSPVRGLDFTPDDKYLITGGRDKVFMVWDLNDYSIVNTIPVYEFIEAVGVLSDGKTVYTGGEKGEVKFWDWNSGNQINQFFIDDMKKNTVIDAIYDSEMEHLVIITSDQNFIVYDVNNFRENLTNTKIPKVVKQYVGFNEEILDFSFINTPTTDTAEKNATHLAVATNSEQIKIYDLQTKNCVILSGHEEMVICLDYSTDRNLLVSGSKDKVARVWKKIPNDSVVDFKCIGICVGHTEALTAISIGKKNGNFLITASSDRTVKQWDLSKIETEKKDKKQLLKNVECKLKSTFTIKAHEKDINSVAISPNEKIIATGSQDKTSKIWSALDGKLLGTLKGHKRGVWDLKFSPVDQVLATCSGDKTIKIWALNDFSCLKTFEGHLNSVLQINFLSAGLQLISAGADGLIKLWNIKSSDCIGTFDEHEDKIWALGVDSSEKYLVSGGADSKIILWGDVTLEEELEIKEKEQKNIVEQQHLQNYIAKKDYKSACKLALKLDRPFHLLNLLHTLIKMTSVDINSTVKFMINDLNDEQLEKLLSFIREWNTSAKKSEIAQIVLKNVLEDFEFERILNLKNIKEILEGLIPYTERHYNRSKILICNNKIVDFTTEV</sequence>
<feature type="repeat" description="WD" evidence="5">
    <location>
        <begin position="377"/>
        <end position="409"/>
    </location>
</feature>
<dbReference type="AlphaFoldDB" id="A0AAD5XZF0"/>
<evidence type="ECO:0000259" key="6">
    <source>
        <dbReference type="Pfam" id="PF08625"/>
    </source>
</evidence>
<feature type="repeat" description="WD" evidence="5">
    <location>
        <begin position="570"/>
        <end position="611"/>
    </location>
</feature>
<dbReference type="EMBL" id="JADGJW010000467">
    <property type="protein sequence ID" value="KAJ3216635.1"/>
    <property type="molecule type" value="Genomic_DNA"/>
</dbReference>
<dbReference type="GO" id="GO:0000472">
    <property type="term" value="P:endonucleolytic cleavage to generate mature 5'-end of SSU-rRNA from (SSU-rRNA, 5.8S rRNA, LSU-rRNA)"/>
    <property type="evidence" value="ECO:0007669"/>
    <property type="project" value="TreeGrafter"/>
</dbReference>
<gene>
    <name evidence="7" type="primary">TBL3</name>
    <name evidence="7" type="ORF">HK099_005783</name>
</gene>
<evidence type="ECO:0000256" key="2">
    <source>
        <dbReference type="ARBA" id="ARBA00022574"/>
    </source>
</evidence>
<feature type="repeat" description="WD" evidence="5">
    <location>
        <begin position="160"/>
        <end position="188"/>
    </location>
</feature>
<feature type="repeat" description="WD" evidence="5">
    <location>
        <begin position="97"/>
        <end position="132"/>
    </location>
</feature>
<keyword evidence="4" id="KW-0539">Nucleus</keyword>
<accession>A0AAD5XZF0</accession>
<keyword evidence="8" id="KW-1185">Reference proteome</keyword>
<dbReference type="Proteomes" id="UP001211065">
    <property type="component" value="Unassembled WGS sequence"/>
</dbReference>
<dbReference type="PANTHER" id="PTHR19854">
    <property type="entry name" value="TRANSDUCIN BETA-LIKE 3"/>
    <property type="match status" value="1"/>
</dbReference>
<proteinExistence type="predicted"/>
<feature type="domain" description="U3 small nucleolar RNA-associated protein 13 C-terminal" evidence="6">
    <location>
        <begin position="665"/>
        <end position="798"/>
    </location>
</feature>
<dbReference type="InterPro" id="IPR036322">
    <property type="entry name" value="WD40_repeat_dom_sf"/>
</dbReference>
<dbReference type="InterPro" id="IPR001680">
    <property type="entry name" value="WD40_rpt"/>
</dbReference>
<dbReference type="InterPro" id="IPR013934">
    <property type="entry name" value="Utp13_C"/>
</dbReference>
<organism evidence="7 8">
    <name type="scientific">Clydaea vesicula</name>
    <dbReference type="NCBI Taxonomy" id="447962"/>
    <lineage>
        <taxon>Eukaryota</taxon>
        <taxon>Fungi</taxon>
        <taxon>Fungi incertae sedis</taxon>
        <taxon>Chytridiomycota</taxon>
        <taxon>Chytridiomycota incertae sedis</taxon>
        <taxon>Chytridiomycetes</taxon>
        <taxon>Lobulomycetales</taxon>
        <taxon>Lobulomycetaceae</taxon>
        <taxon>Clydaea</taxon>
    </lineage>
</organism>
<dbReference type="Pfam" id="PF00400">
    <property type="entry name" value="WD40"/>
    <property type="match status" value="9"/>
</dbReference>
<dbReference type="PROSITE" id="PS00678">
    <property type="entry name" value="WD_REPEATS_1"/>
    <property type="match status" value="2"/>
</dbReference>